<proteinExistence type="predicted"/>
<organism evidence="2 3">
    <name type="scientific">Paraburkholderia hospita</name>
    <dbReference type="NCBI Taxonomy" id="169430"/>
    <lineage>
        <taxon>Bacteria</taxon>
        <taxon>Pseudomonadati</taxon>
        <taxon>Pseudomonadota</taxon>
        <taxon>Betaproteobacteria</taxon>
        <taxon>Burkholderiales</taxon>
        <taxon>Burkholderiaceae</taxon>
        <taxon>Paraburkholderia</taxon>
    </lineage>
</organism>
<accession>A0ABP2PCU3</accession>
<evidence type="ECO:0000256" key="1">
    <source>
        <dbReference type="SAM" id="Phobius"/>
    </source>
</evidence>
<dbReference type="EMBL" id="AKAU01000241">
    <property type="protein sequence ID" value="EIM95605.1"/>
    <property type="molecule type" value="Genomic_DNA"/>
</dbReference>
<comment type="caution">
    <text evidence="2">The sequence shown here is derived from an EMBL/GenBank/DDBJ whole genome shotgun (WGS) entry which is preliminary data.</text>
</comment>
<keyword evidence="1" id="KW-1133">Transmembrane helix</keyword>
<keyword evidence="3" id="KW-1185">Reference proteome</keyword>
<keyword evidence="1" id="KW-0812">Transmembrane</keyword>
<evidence type="ECO:0008006" key="4">
    <source>
        <dbReference type="Google" id="ProtNLM"/>
    </source>
</evidence>
<gene>
    <name evidence="2" type="ORF">WQE_38464</name>
</gene>
<feature type="transmembrane region" description="Helical" evidence="1">
    <location>
        <begin position="74"/>
        <end position="93"/>
    </location>
</feature>
<protein>
    <recommendedName>
        <fullName evidence="4">MFS transporter</fullName>
    </recommendedName>
</protein>
<evidence type="ECO:0000313" key="3">
    <source>
        <dbReference type="Proteomes" id="UP000004980"/>
    </source>
</evidence>
<sequence>MPDTLRNCAKARAPDSHVSMRHACRITPAAIEPESGWRLHVFYNHTLELSAAFTPLFLAFMLERSVTGGIAMDLLYLIAIAAFGGLVVAFAIGCDKLHRAPGGRP</sequence>
<dbReference type="Proteomes" id="UP000004980">
    <property type="component" value="Unassembled WGS sequence"/>
</dbReference>
<keyword evidence="1" id="KW-0472">Membrane</keyword>
<evidence type="ECO:0000313" key="2">
    <source>
        <dbReference type="EMBL" id="EIM95605.1"/>
    </source>
</evidence>
<name>A0ABP2PCU3_9BURK</name>
<reference evidence="2 3" key="1">
    <citation type="journal article" date="2012" name="J. Bacteriol.">
        <title>Draft Genome Sequence of the Soil Bacterium Burkholderia terrae Strain BS001, Which Interacts with Fungal Surface Structures.</title>
        <authorList>
            <person name="Nazir R."/>
            <person name="Hansen M.A."/>
            <person name="Sorensen S."/>
            <person name="van Elsas J.D."/>
        </authorList>
    </citation>
    <scope>NUCLEOTIDE SEQUENCE [LARGE SCALE GENOMIC DNA]</scope>
    <source>
        <strain evidence="2 3">BS001</strain>
    </source>
</reference>